<name>A0A0G2EXK8_PHACM</name>
<dbReference type="Pfam" id="PF19278">
    <property type="entry name" value="Hydant_A_C"/>
    <property type="match status" value="1"/>
</dbReference>
<keyword evidence="2" id="KW-0479">Metal-binding</keyword>
<evidence type="ECO:0000256" key="8">
    <source>
        <dbReference type="SAM" id="MobiDB-lite"/>
    </source>
</evidence>
<feature type="region of interest" description="Disordered" evidence="8">
    <location>
        <begin position="413"/>
        <end position="444"/>
    </location>
</feature>
<dbReference type="CDD" id="cd00067">
    <property type="entry name" value="GAL4"/>
    <property type="match status" value="1"/>
</dbReference>
<dbReference type="Pfam" id="PF00172">
    <property type="entry name" value="Zn_clus"/>
    <property type="match status" value="1"/>
</dbReference>
<dbReference type="Proteomes" id="UP000053317">
    <property type="component" value="Unassembled WGS sequence"/>
</dbReference>
<keyword evidence="5" id="KW-0804">Transcription</keyword>
<dbReference type="SUPFAM" id="SSF57701">
    <property type="entry name" value="Zn2/Cys6 DNA-binding domain"/>
    <property type="match status" value="1"/>
</dbReference>
<dbReference type="OrthoDB" id="5404895at2759"/>
<accession>A0A0G2EXK8</accession>
<feature type="region of interest" description="Disordered" evidence="8">
    <location>
        <begin position="1"/>
        <end position="48"/>
    </location>
</feature>
<protein>
    <submittedName>
        <fullName evidence="10">Putative hydantoin utilization protein</fullName>
    </submittedName>
</protein>
<dbReference type="SMART" id="SM00066">
    <property type="entry name" value="GAL4"/>
    <property type="match status" value="1"/>
</dbReference>
<dbReference type="GO" id="GO:0003677">
    <property type="term" value="F:DNA binding"/>
    <property type="evidence" value="ECO:0007669"/>
    <property type="project" value="UniProtKB-KW"/>
</dbReference>
<dbReference type="EMBL" id="LCWF01000033">
    <property type="protein sequence ID" value="KKY26909.1"/>
    <property type="molecule type" value="Genomic_DNA"/>
</dbReference>
<dbReference type="GO" id="GO:0006749">
    <property type="term" value="P:glutathione metabolic process"/>
    <property type="evidence" value="ECO:0007669"/>
    <property type="project" value="TreeGrafter"/>
</dbReference>
<keyword evidence="6" id="KW-0539">Nucleus</keyword>
<evidence type="ECO:0000256" key="6">
    <source>
        <dbReference type="ARBA" id="ARBA00023242"/>
    </source>
</evidence>
<feature type="compositionally biased region" description="Basic and acidic residues" evidence="8">
    <location>
        <begin position="2204"/>
        <end position="2221"/>
    </location>
</feature>
<evidence type="ECO:0000256" key="5">
    <source>
        <dbReference type="ARBA" id="ARBA00023163"/>
    </source>
</evidence>
<feature type="coiled-coil region" evidence="7">
    <location>
        <begin position="76"/>
        <end position="103"/>
    </location>
</feature>
<dbReference type="PANTHER" id="PTHR11365:SF23">
    <property type="entry name" value="HYPOTHETICAL 5-OXOPROLINASE (EUROFUNG)-RELATED"/>
    <property type="match status" value="1"/>
</dbReference>
<dbReference type="PANTHER" id="PTHR11365">
    <property type="entry name" value="5-OXOPROLINASE RELATED"/>
    <property type="match status" value="1"/>
</dbReference>
<feature type="compositionally biased region" description="Gly residues" evidence="8">
    <location>
        <begin position="2177"/>
        <end position="2187"/>
    </location>
</feature>
<dbReference type="Pfam" id="PF02538">
    <property type="entry name" value="Hydantoinase_B"/>
    <property type="match status" value="1"/>
</dbReference>
<dbReference type="PROSITE" id="PS00463">
    <property type="entry name" value="ZN2_CY6_FUNGAL_1"/>
    <property type="match status" value="1"/>
</dbReference>
<evidence type="ECO:0000256" key="3">
    <source>
        <dbReference type="ARBA" id="ARBA00023015"/>
    </source>
</evidence>
<feature type="region of interest" description="Disordered" evidence="8">
    <location>
        <begin position="2172"/>
        <end position="2228"/>
    </location>
</feature>
<keyword evidence="4" id="KW-0238">DNA-binding</keyword>
<dbReference type="GO" id="GO:0017168">
    <property type="term" value="F:5-oxoprolinase (ATP-hydrolyzing) activity"/>
    <property type="evidence" value="ECO:0007669"/>
    <property type="project" value="TreeGrafter"/>
</dbReference>
<evidence type="ECO:0000313" key="10">
    <source>
        <dbReference type="EMBL" id="KKY26909.1"/>
    </source>
</evidence>
<feature type="domain" description="Zn(2)-C6 fungal-type" evidence="9">
    <location>
        <begin position="41"/>
        <end position="71"/>
    </location>
</feature>
<keyword evidence="7" id="KW-0175">Coiled coil</keyword>
<dbReference type="Pfam" id="PF01968">
    <property type="entry name" value="Hydantoinase_A"/>
    <property type="match status" value="1"/>
</dbReference>
<dbReference type="Gene3D" id="4.10.240.10">
    <property type="entry name" value="Zn(2)-C6 fungal-type DNA-binding domain"/>
    <property type="match status" value="1"/>
</dbReference>
<evidence type="ECO:0000259" key="9">
    <source>
        <dbReference type="PROSITE" id="PS50048"/>
    </source>
</evidence>
<reference evidence="10 11" key="2">
    <citation type="submission" date="2015-05" db="EMBL/GenBank/DDBJ databases">
        <authorList>
            <person name="Morales-Cruz A."/>
            <person name="Amrine K.C."/>
            <person name="Cantu D."/>
        </authorList>
    </citation>
    <scope>NUCLEOTIDE SEQUENCE [LARGE SCALE GENOMIC DNA]</scope>
    <source>
        <strain evidence="10">UCRPC4</strain>
    </source>
</reference>
<feature type="region of interest" description="Disordered" evidence="8">
    <location>
        <begin position="2005"/>
        <end position="2027"/>
    </location>
</feature>
<feature type="compositionally biased region" description="Basic and acidic residues" evidence="8">
    <location>
        <begin position="109"/>
        <end position="119"/>
    </location>
</feature>
<dbReference type="InterPro" id="IPR008040">
    <property type="entry name" value="Hydant_A_N"/>
</dbReference>
<feature type="compositionally biased region" description="Acidic residues" evidence="8">
    <location>
        <begin position="1"/>
        <end position="11"/>
    </location>
</feature>
<dbReference type="PROSITE" id="PS50048">
    <property type="entry name" value="ZN2_CY6_FUNGAL_2"/>
    <property type="match status" value="1"/>
</dbReference>
<dbReference type="SMART" id="SM00906">
    <property type="entry name" value="Fungal_trans"/>
    <property type="match status" value="1"/>
</dbReference>
<dbReference type="GO" id="GO:0005829">
    <property type="term" value="C:cytosol"/>
    <property type="evidence" value="ECO:0007669"/>
    <property type="project" value="TreeGrafter"/>
</dbReference>
<evidence type="ECO:0000313" key="11">
    <source>
        <dbReference type="Proteomes" id="UP000053317"/>
    </source>
</evidence>
<dbReference type="InterPro" id="IPR045079">
    <property type="entry name" value="Oxoprolinase-like"/>
</dbReference>
<evidence type="ECO:0000256" key="1">
    <source>
        <dbReference type="ARBA" id="ARBA00010403"/>
    </source>
</evidence>
<keyword evidence="11" id="KW-1185">Reference proteome</keyword>
<proteinExistence type="inferred from homology"/>
<dbReference type="InterPro" id="IPR003692">
    <property type="entry name" value="Hydantoinase_B"/>
</dbReference>
<dbReference type="InterPro" id="IPR007219">
    <property type="entry name" value="XnlR_reg_dom"/>
</dbReference>
<dbReference type="InterPro" id="IPR002821">
    <property type="entry name" value="Hydantoinase_A"/>
</dbReference>
<dbReference type="GO" id="GO:0006351">
    <property type="term" value="P:DNA-templated transcription"/>
    <property type="evidence" value="ECO:0007669"/>
    <property type="project" value="InterPro"/>
</dbReference>
<dbReference type="InterPro" id="IPR049517">
    <property type="entry name" value="ACX-like_C"/>
</dbReference>
<dbReference type="CDD" id="cd12148">
    <property type="entry name" value="fungal_TF_MHR"/>
    <property type="match status" value="1"/>
</dbReference>
<dbReference type="Pfam" id="PF04082">
    <property type="entry name" value="Fungal_trans"/>
    <property type="match status" value="1"/>
</dbReference>
<evidence type="ECO:0000256" key="2">
    <source>
        <dbReference type="ARBA" id="ARBA00022723"/>
    </source>
</evidence>
<feature type="compositionally biased region" description="Basic and acidic residues" evidence="8">
    <location>
        <begin position="2015"/>
        <end position="2027"/>
    </location>
</feature>
<feature type="region of interest" description="Disordered" evidence="8">
    <location>
        <begin position="105"/>
        <end position="133"/>
    </location>
</feature>
<evidence type="ECO:0000256" key="7">
    <source>
        <dbReference type="SAM" id="Coils"/>
    </source>
</evidence>
<comment type="similarity">
    <text evidence="1">Belongs to the oxoprolinase family.</text>
</comment>
<gene>
    <name evidence="10" type="ORF">UCRPC4_g01375</name>
</gene>
<sequence length="2228" mass="245698">MEDDVGDDPWDEVPPKRPISDTNPEPGENTRPSKRARKQSACQRCRSRKQGCDNIFPACKNCQKAKTECIRPPESLSNSNSSSEALRERIADLESRLARYETVTPTVRKASDGGPKAEQRPFSPPESAHSSMINSATDSTIEVASTMSKQKDIADVVGFLSLGAEPTYVGPSSGFSMAANLSEMVQATVWNKILASAANSEKPGGTLSFAEMRRNSTGPPEDAIGIRILNAYWSRVHRRYPFLVKKDLYQIHKDRFKAPTTIQQQFDHFKLYMVYAIGSTMLKLTEPYEATPPEKFFMTALQYISAARESHTINNVVAMTLLVIYHLRSPSHTGIWYMIGLAMRTCLDLGLHREAHYIRIDVFSAEVKRRLFWSVYQLERTIAIALGRPVSVQDRDIDVQLPLDIDETITDPSKLQQAASQQRSSSQHQITSQPSLKPRPLPPPTPTAISSAIHLTRLKRHESLILSTVYRVDVMPRTLIGEIPQLLSLLDEWKSRIPSPMPSSDTTYLLLQYHKAVRLLLQPFLPLLPLSSPYHATCLASSGQICQIFKRMHSVEAYGHSFVAVHSVFVAGVTISERTSAVRKYRDVFEELIDATMECMERKRKDVARMKMPMGLGGNGTSGGKMNWLWRDDEDEHANNNNHDSIGFSSFAGLPSLDDDLDAPFSSSSTNEPSTIALNALSDFDAPFERFRRTSAWEAFAQGLGGDDLDNDLLSPSLNYHHHQGHEGHNRAANHNRSNSTATITTADQKSGIHPNLPDLQYRHPISEQEHGIDISSASASTNLGFTSTTTSLVQGEDAEVGRMLLGMMNGGNEGPDLGMEVNDDRVGVTGPMTAAPAYRLGVDVGGTFTDLLLLEDATGETWREKVPSTPEDQSIGVLHGVEQILAKIPSGADVELMVVNHGTTVATNAMLEQKGAKVALIVTEGYKDMLQLRRSQVPGGLASWITWKKPEPLAPLELTVEAPGRIATNGEEVSKFDAQVLTERLDRIKRLQPDAITVSLQNSFANPKHEQAVRNVLLKVFPSTPISLSSEVLPELMEYERTVTTVANSYVEPTVSLYLRNLLKSLKGKAKHLRILRSDGGLCSVDLASKFPVTLALSGPAGGVTGVVSAVADQTKFKNLITLDMGGTSTDVALIEKGAARIRRETKIADLVVRAPSVDVRTVGAGGGSIAKVPDVTKALRVGPESAGAFPGPAAYGRGGGEATVTDANIVMGYLPNYLLGGTMQLDVEASRKAVQKIADDMGVSIYEAAQGILDVSNETMYGALRLVSVEQGYDPRHFSLVAFGGAGPLHGNALGKLLGAWPVIIPPSPGVLCAWGDATTIPRYESAMTFIRLLGVTQIEEILEGYDMLLQQAKEVMRDSQGVPVERHIYKYQADLRYMGQAITVPVDVDMGLFDKHGLAHIKEAFEIAHEKLFTYRLGSDVEVMNLRIVAEEVKTDLKIKTLERATLRFPPTKSIVGRTNMVYAGTEFTDSPIYDRSALIYGHVLQGPCLVTEMDSNTVILPDCHGEVDHVGNILIFQDRNSQLKEPETAKSVNQVVVDIFESALRNARNEMDTLMTLATMSPAIREQQDEFNVIAEPNGKMLVGQFGSFIKQFLSSWKGTVEPDDIFITNDPYAVGGAVSHLNDWLVMMPVFVERKLIAWVSNFGHQTDHGGSVPGSLPTAASSIFEEGIQIPITKLASRGKWNQSLVEVLYRNCRLPEWNRCDTLALVAACKLASKRMIELYRRFGDKVYFEAIDELLYRNKRAIASLIETAIPPEPVYFEDYIDDDGKGIGPWKVACTMSKENGKLKFDFTGTDPQSSSSVNYLLSENMFKIFVGMYLFTVYEPKTLVNDGFHDLIDFHVPLGTILNPVRPAALSTRTHLLGRVMDLLSGLLGQKAPEFMTAGGFSDSPYFMYSGWREDGTWFQLYQIGFGGIPARPHGDGMDGHCLWPAIKSIPNEFLELYYPLRIEQYNTVTDSGGPGLYRGGNAQRIHYRFLEEGEISIHDDRWLSKPWGVLGGEPGARSRKTLVHHSEDPTDPSSARREVLGSKVDHIRVRSGDVLEWLTWGGGGYGDPLTRSPSLVALECHRGLMSIPGALRYGVVVNPTDFTVNEQETDSLRKQIRSQRSLESDPTKRIFNRGFDDWNALKAKAKEETGQDPPKWPWEVPMRGPHTRLPYVKKWLSEHAQKGSGKSVGGGGGGEAVNGNGNVATAVMNEGQGGKERPAKRQRLELEKRGRTYLRRS</sequence>
<feature type="compositionally biased region" description="Low complexity" evidence="8">
    <location>
        <begin position="413"/>
        <end position="436"/>
    </location>
</feature>
<dbReference type="Pfam" id="PF05378">
    <property type="entry name" value="Hydant_A_N"/>
    <property type="match status" value="1"/>
</dbReference>
<dbReference type="InterPro" id="IPR001138">
    <property type="entry name" value="Zn2Cys6_DnaBD"/>
</dbReference>
<organism evidence="10 11">
    <name type="scientific">Phaeomoniella chlamydospora</name>
    <name type="common">Phaeoacremonium chlamydosporum</name>
    <dbReference type="NCBI Taxonomy" id="158046"/>
    <lineage>
        <taxon>Eukaryota</taxon>
        <taxon>Fungi</taxon>
        <taxon>Dikarya</taxon>
        <taxon>Ascomycota</taxon>
        <taxon>Pezizomycotina</taxon>
        <taxon>Eurotiomycetes</taxon>
        <taxon>Chaetothyriomycetidae</taxon>
        <taxon>Phaeomoniellales</taxon>
        <taxon>Phaeomoniellaceae</taxon>
        <taxon>Phaeomoniella</taxon>
    </lineage>
</organism>
<evidence type="ECO:0000256" key="4">
    <source>
        <dbReference type="ARBA" id="ARBA00023125"/>
    </source>
</evidence>
<comment type="caution">
    <text evidence="10">The sequence shown here is derived from an EMBL/GenBank/DDBJ whole genome shotgun (WGS) entry which is preliminary data.</text>
</comment>
<dbReference type="GO" id="GO:0008270">
    <property type="term" value="F:zinc ion binding"/>
    <property type="evidence" value="ECO:0007669"/>
    <property type="project" value="InterPro"/>
</dbReference>
<dbReference type="GO" id="GO:0000981">
    <property type="term" value="F:DNA-binding transcription factor activity, RNA polymerase II-specific"/>
    <property type="evidence" value="ECO:0007669"/>
    <property type="project" value="InterPro"/>
</dbReference>
<keyword evidence="3" id="KW-0805">Transcription regulation</keyword>
<reference evidence="10 11" key="1">
    <citation type="submission" date="2015-05" db="EMBL/GenBank/DDBJ databases">
        <title>Distinctive expansion of gene families associated with plant cell wall degradation and secondary metabolism in the genomes of grapevine trunk pathogens.</title>
        <authorList>
            <person name="Lawrence D.P."/>
            <person name="Travadon R."/>
            <person name="Rolshausen P.E."/>
            <person name="Baumgartner K."/>
        </authorList>
    </citation>
    <scope>NUCLEOTIDE SEQUENCE [LARGE SCALE GENOMIC DNA]</scope>
    <source>
        <strain evidence="10">UCRPC4</strain>
    </source>
</reference>
<dbReference type="InterPro" id="IPR036864">
    <property type="entry name" value="Zn2-C6_fun-type_DNA-bd_sf"/>
</dbReference>